<dbReference type="InterPro" id="IPR050639">
    <property type="entry name" value="SSR_resolvase"/>
</dbReference>
<dbReference type="Gene3D" id="3.40.50.1390">
    <property type="entry name" value="Resolvase, N-terminal catalytic domain"/>
    <property type="match status" value="1"/>
</dbReference>
<dbReference type="SUPFAM" id="SSF53041">
    <property type="entry name" value="Resolvase-like"/>
    <property type="match status" value="1"/>
</dbReference>
<feature type="domain" description="Resolvase/invertase-type recombinase catalytic" evidence="1">
    <location>
        <begin position="2"/>
        <end position="146"/>
    </location>
</feature>
<accession>A0AAX1QH27</accession>
<reference evidence="2 3" key="1">
    <citation type="submission" date="2018-02" db="EMBL/GenBank/DDBJ databases">
        <title>Complete genome sequencing of Faecalibacterium prausnitzii strains isolated from the human gut.</title>
        <authorList>
            <person name="Fitzgerald B.C."/>
            <person name="Shkoporov A.N."/>
            <person name="Ross P.R."/>
            <person name="Hill C."/>
        </authorList>
    </citation>
    <scope>NUCLEOTIDE SEQUENCE [LARGE SCALE GENOMIC DNA]</scope>
    <source>
        <strain evidence="2 3">APC942/18-1</strain>
    </source>
</reference>
<evidence type="ECO:0000313" key="3">
    <source>
        <dbReference type="Proteomes" id="UP000250997"/>
    </source>
</evidence>
<name>A0AAX1QH27_9FIRM</name>
<dbReference type="InterPro" id="IPR038109">
    <property type="entry name" value="DNA_bind_recomb_sf"/>
</dbReference>
<protein>
    <submittedName>
        <fullName evidence="2">Recombinase family protein</fullName>
    </submittedName>
</protein>
<gene>
    <name evidence="2" type="ORF">C4N27_13590</name>
</gene>
<dbReference type="InterPro" id="IPR006119">
    <property type="entry name" value="Resolv_N"/>
</dbReference>
<dbReference type="GO" id="GO:0003677">
    <property type="term" value="F:DNA binding"/>
    <property type="evidence" value="ECO:0007669"/>
    <property type="project" value="InterPro"/>
</dbReference>
<dbReference type="PANTHER" id="PTHR30461">
    <property type="entry name" value="DNA-INVERTASE FROM LAMBDOID PROPHAGE"/>
    <property type="match status" value="1"/>
</dbReference>
<dbReference type="PANTHER" id="PTHR30461:SF23">
    <property type="entry name" value="DNA RECOMBINASE-RELATED"/>
    <property type="match status" value="1"/>
</dbReference>
<organism evidence="2 3">
    <name type="scientific">Faecalibacterium prausnitzii</name>
    <dbReference type="NCBI Taxonomy" id="853"/>
    <lineage>
        <taxon>Bacteria</taxon>
        <taxon>Bacillati</taxon>
        <taxon>Bacillota</taxon>
        <taxon>Clostridia</taxon>
        <taxon>Eubacteriales</taxon>
        <taxon>Oscillospiraceae</taxon>
        <taxon>Faecalibacterium</taxon>
    </lineage>
</organism>
<evidence type="ECO:0000259" key="1">
    <source>
        <dbReference type="PROSITE" id="PS51736"/>
    </source>
</evidence>
<dbReference type="SMART" id="SM00857">
    <property type="entry name" value="Resolvase"/>
    <property type="match status" value="1"/>
</dbReference>
<sequence length="197" mass="22717">MTAVIYARYSSDNQREESIEGQIRECTAYAEKNGITVVKHYIDRALSAKTDNRPDFQQMIKDSEKRLFDIVLVWKLDRFARNRYDSAHYEYQLERNHVKLVSATEPISDSPAGIMVKSMLTGMAEYYSAELSEKVVRGMTENVLKGKYNGGTIPIGFKVDEEKFFQVDPLKAPFVVEAFQRYNDGATMKELMNWLND</sequence>
<proteinExistence type="predicted"/>
<dbReference type="InterPro" id="IPR036162">
    <property type="entry name" value="Resolvase-like_N_sf"/>
</dbReference>
<dbReference type="RefSeq" id="WP_158399863.1">
    <property type="nucleotide sequence ID" value="NZ_PRLA01000024.1"/>
</dbReference>
<dbReference type="PROSITE" id="PS51736">
    <property type="entry name" value="RECOMBINASES_3"/>
    <property type="match status" value="1"/>
</dbReference>
<comment type="caution">
    <text evidence="2">The sequence shown here is derived from an EMBL/GenBank/DDBJ whole genome shotgun (WGS) entry which is preliminary data.</text>
</comment>
<evidence type="ECO:0000313" key="2">
    <source>
        <dbReference type="EMBL" id="RAW47695.1"/>
    </source>
</evidence>
<dbReference type="GO" id="GO:0000150">
    <property type="term" value="F:DNA strand exchange activity"/>
    <property type="evidence" value="ECO:0007669"/>
    <property type="project" value="InterPro"/>
</dbReference>
<dbReference type="EMBL" id="PRLA01000024">
    <property type="protein sequence ID" value="RAW47695.1"/>
    <property type="molecule type" value="Genomic_DNA"/>
</dbReference>
<dbReference type="Proteomes" id="UP000250997">
    <property type="component" value="Unassembled WGS sequence"/>
</dbReference>
<dbReference type="Pfam" id="PF00239">
    <property type="entry name" value="Resolvase"/>
    <property type="match status" value="1"/>
</dbReference>
<feature type="non-terminal residue" evidence="2">
    <location>
        <position position="197"/>
    </location>
</feature>
<dbReference type="AlphaFoldDB" id="A0AAX1QH27"/>
<dbReference type="CDD" id="cd00338">
    <property type="entry name" value="Ser_Recombinase"/>
    <property type="match status" value="1"/>
</dbReference>
<dbReference type="Gene3D" id="3.90.1750.20">
    <property type="entry name" value="Putative Large Serine Recombinase, Chain B, Domain 2"/>
    <property type="match status" value="1"/>
</dbReference>